<dbReference type="GO" id="GO:0016020">
    <property type="term" value="C:membrane"/>
    <property type="evidence" value="ECO:0007669"/>
    <property type="project" value="GOC"/>
</dbReference>
<dbReference type="AlphaFoldDB" id="A0A0D3C698"/>
<dbReference type="PROSITE" id="PS50146">
    <property type="entry name" value="DAGK"/>
    <property type="match status" value="1"/>
</dbReference>
<dbReference type="Gramene" id="Bo4g195110.1">
    <property type="protein sequence ID" value="Bo4g195110.1"/>
    <property type="gene ID" value="Bo4g195110"/>
</dbReference>
<dbReference type="PANTHER" id="PTHR12358">
    <property type="entry name" value="SPHINGOSINE KINASE"/>
    <property type="match status" value="1"/>
</dbReference>
<dbReference type="eggNOG" id="KOG1116">
    <property type="taxonomic scope" value="Eukaryota"/>
</dbReference>
<dbReference type="GO" id="GO:0016301">
    <property type="term" value="F:kinase activity"/>
    <property type="evidence" value="ECO:0007669"/>
    <property type="project" value="InterPro"/>
</dbReference>
<dbReference type="InterPro" id="IPR016064">
    <property type="entry name" value="NAD/diacylglycerol_kinase_sf"/>
</dbReference>
<dbReference type="STRING" id="109376.A0A0D3C698"/>
<dbReference type="PANTHER" id="PTHR12358:SF114">
    <property type="entry name" value="DAGKC DOMAIN-CONTAINING PROTEIN"/>
    <property type="match status" value="1"/>
</dbReference>
<reference evidence="2 3" key="1">
    <citation type="journal article" date="2014" name="Genome Biol.">
        <title>Transcriptome and methylome profiling reveals relics of genome dominance in the mesopolyploid Brassica oleracea.</title>
        <authorList>
            <person name="Parkin I.A."/>
            <person name="Koh C."/>
            <person name="Tang H."/>
            <person name="Robinson S.J."/>
            <person name="Kagale S."/>
            <person name="Clarke W.E."/>
            <person name="Town C.D."/>
            <person name="Nixon J."/>
            <person name="Krishnakumar V."/>
            <person name="Bidwell S.L."/>
            <person name="Denoeud F."/>
            <person name="Belcram H."/>
            <person name="Links M.G."/>
            <person name="Just J."/>
            <person name="Clarke C."/>
            <person name="Bender T."/>
            <person name="Huebert T."/>
            <person name="Mason A.S."/>
            <person name="Pires J.C."/>
            <person name="Barker G."/>
            <person name="Moore J."/>
            <person name="Walley P.G."/>
            <person name="Manoli S."/>
            <person name="Batley J."/>
            <person name="Edwards D."/>
            <person name="Nelson M.N."/>
            <person name="Wang X."/>
            <person name="Paterson A.H."/>
            <person name="King G."/>
            <person name="Bancroft I."/>
            <person name="Chalhoub B."/>
            <person name="Sharpe A.G."/>
        </authorList>
    </citation>
    <scope>NUCLEOTIDE SEQUENCE</scope>
    <source>
        <strain evidence="2 3">cv. TO1000</strain>
    </source>
</reference>
<dbReference type="InterPro" id="IPR050187">
    <property type="entry name" value="Lipid_Phosphate_FormReg"/>
</dbReference>
<protein>
    <recommendedName>
        <fullName evidence="1">DAGKc domain-containing protein</fullName>
    </recommendedName>
</protein>
<dbReference type="InterPro" id="IPR001206">
    <property type="entry name" value="Diacylglycerol_kinase_cat_dom"/>
</dbReference>
<evidence type="ECO:0000313" key="3">
    <source>
        <dbReference type="Proteomes" id="UP000032141"/>
    </source>
</evidence>
<dbReference type="HOGENOM" id="CLU_1791799_0_0_1"/>
<dbReference type="Proteomes" id="UP000032141">
    <property type="component" value="Chromosome C4"/>
</dbReference>
<dbReference type="EnsemblPlants" id="Bo4g195110.1">
    <property type="protein sequence ID" value="Bo4g195110.1"/>
    <property type="gene ID" value="Bo4g195110"/>
</dbReference>
<dbReference type="Pfam" id="PF00781">
    <property type="entry name" value="DAGK_cat"/>
    <property type="match status" value="1"/>
</dbReference>
<name>A0A0D3C698_BRAOL</name>
<evidence type="ECO:0000313" key="2">
    <source>
        <dbReference type="EnsemblPlants" id="Bo4g195110.1"/>
    </source>
</evidence>
<keyword evidence="3" id="KW-1185">Reference proteome</keyword>
<organism evidence="2 3">
    <name type="scientific">Brassica oleracea var. oleracea</name>
    <dbReference type="NCBI Taxonomy" id="109376"/>
    <lineage>
        <taxon>Eukaryota</taxon>
        <taxon>Viridiplantae</taxon>
        <taxon>Streptophyta</taxon>
        <taxon>Embryophyta</taxon>
        <taxon>Tracheophyta</taxon>
        <taxon>Spermatophyta</taxon>
        <taxon>Magnoliopsida</taxon>
        <taxon>eudicotyledons</taxon>
        <taxon>Gunneridae</taxon>
        <taxon>Pentapetalae</taxon>
        <taxon>rosids</taxon>
        <taxon>malvids</taxon>
        <taxon>Brassicales</taxon>
        <taxon>Brassicaceae</taxon>
        <taxon>Brassiceae</taxon>
        <taxon>Brassica</taxon>
    </lineage>
</organism>
<dbReference type="InterPro" id="IPR017438">
    <property type="entry name" value="ATP-NAD_kinase_N"/>
</dbReference>
<sequence length="145" mass="15337">RFATIQCYDTVSSGRITLCSGGGGATAVSSSSRLRDLVFVVNPQGANGRTAQKWNKLLPYLRSRLCGDCNICESLTSGPSHAIDITREAIRDGADDVIAVGGDGTLHEVVNGFFWEGKPVGNLNSEAAHSAALGLIPVSYWFGFC</sequence>
<accession>A0A0D3C698</accession>
<dbReference type="SUPFAM" id="SSF111331">
    <property type="entry name" value="NAD kinase/diacylglycerol kinase-like"/>
    <property type="match status" value="1"/>
</dbReference>
<feature type="domain" description="DAGKc" evidence="1">
    <location>
        <begin position="32"/>
        <end position="145"/>
    </location>
</feature>
<proteinExistence type="predicted"/>
<reference evidence="2" key="2">
    <citation type="submission" date="2015-03" db="UniProtKB">
        <authorList>
            <consortium name="EnsemblPlants"/>
        </authorList>
    </citation>
    <scope>IDENTIFICATION</scope>
</reference>
<dbReference type="GO" id="GO:0006665">
    <property type="term" value="P:sphingolipid metabolic process"/>
    <property type="evidence" value="ECO:0007669"/>
    <property type="project" value="UniProtKB-ARBA"/>
</dbReference>
<evidence type="ECO:0000259" key="1">
    <source>
        <dbReference type="PROSITE" id="PS50146"/>
    </source>
</evidence>
<dbReference type="Gene3D" id="3.40.50.10330">
    <property type="entry name" value="Probable inorganic polyphosphate/atp-NAD kinase, domain 1"/>
    <property type="match status" value="1"/>
</dbReference>